<reference evidence="2 3" key="1">
    <citation type="submission" date="2014-01" db="EMBL/GenBank/DDBJ databases">
        <title>Comparative genomics of Fusobacterium necrophorum wild isolates.</title>
        <authorList>
            <person name="Kittichotirat W."/>
            <person name="Bumgarner R.E."/>
            <person name="Lawrence P."/>
        </authorList>
    </citation>
    <scope>NUCLEOTIDE SEQUENCE [LARGE SCALE GENOMIC DNA]</scope>
    <source>
        <strain evidence="2 3">BL</strain>
    </source>
</reference>
<evidence type="ECO:0008006" key="4">
    <source>
        <dbReference type="Google" id="ProtNLM"/>
    </source>
</evidence>
<comment type="caution">
    <text evidence="2">The sequence shown here is derived from an EMBL/GenBank/DDBJ whole genome shotgun (WGS) entry which is preliminary data.</text>
</comment>
<organism evidence="2 3">
    <name type="scientific">Fusobacterium necrophorum BL</name>
    <dbReference type="NCBI Taxonomy" id="1441732"/>
    <lineage>
        <taxon>Bacteria</taxon>
        <taxon>Fusobacteriati</taxon>
        <taxon>Fusobacteriota</taxon>
        <taxon>Fusobacteriia</taxon>
        <taxon>Fusobacteriales</taxon>
        <taxon>Fusobacteriaceae</taxon>
        <taxon>Fusobacterium</taxon>
    </lineage>
</organism>
<dbReference type="EMBL" id="JAAC01000214">
    <property type="protein sequence ID" value="KDE60937.1"/>
    <property type="molecule type" value="Genomic_DNA"/>
</dbReference>
<proteinExistence type="predicted"/>
<feature type="compositionally biased region" description="Polar residues" evidence="1">
    <location>
        <begin position="48"/>
        <end position="59"/>
    </location>
</feature>
<feature type="region of interest" description="Disordered" evidence="1">
    <location>
        <begin position="46"/>
        <end position="85"/>
    </location>
</feature>
<dbReference type="AlphaFoldDB" id="A0AB73BTI4"/>
<dbReference type="InterPro" id="IPR025157">
    <property type="entry name" value="Hemagglutinin_rpt"/>
</dbReference>
<dbReference type="Pfam" id="PF13332">
    <property type="entry name" value="Fil_haemagg_2"/>
    <property type="match status" value="1"/>
</dbReference>
<evidence type="ECO:0000256" key="1">
    <source>
        <dbReference type="SAM" id="MobiDB-lite"/>
    </source>
</evidence>
<dbReference type="Proteomes" id="UP000027473">
    <property type="component" value="Unassembled WGS sequence"/>
</dbReference>
<sequence>MQNQMESEGNIVLSSKQGSISLEGTEIKTSKDVKLLAKEKVEVRATEQKNAFSSSSSQRGAGLDMNGSLTASASGQKGRGEGTSYVNSHIKAGGDYQVLAKEILHEGANVKAGTIHMKGEKILVASKQDTSHQKDSSYGGSLSFSVNPKVALNSVQLSARKGKGAWVSEQTSLLAEHGGEIVAEHLENRGAIFASESETNQLKIRAHHLEVHDLEDSHHYENRGGGVSLSSKVPNISVSHDKIEKEQKTRATAVNTEFRIAGEEKKAEELGFNTELSKAQEISKEKEKYLNAQLHTDLLGKDKQEELQRAGKVLQDVQRAAINEENTKGDFLERYRRERIMRGISEVVAKNPEWLSVLDMTAENSGKSEAELERAKAAVINQAMNQFAISRGYPVKYDQEGNAILPITTIVTKISDPNTPMYMSATGDQFVIDEDYVLSMTKEQALNGIGHEYGHYSKADDIATRDQTVANHTGKRVEELTKNLSSKAVSEATWKNLVNTSSVITGPGADVIANRIPVDEMEYYSTEIFTSEAYSFGGRVSRTQSAFTLVNDKSKTLTTYNIGSTSVGFGLLDIGGSAGVGFYTDETVEDLSKLTTSIGVSKVFGIVSLGTDLLFKKGSKIPRGIRFYIGKGLPSPVPIEVHTTVIEIGSPKNIKSDKRAYNVFDKFTKESRQRGGEW</sequence>
<gene>
    <name evidence="2" type="ORF">FUSO3_11585</name>
</gene>
<protein>
    <recommendedName>
        <fullName evidence="4">Hemolysin</fullName>
    </recommendedName>
</protein>
<dbReference type="GO" id="GO:0003824">
    <property type="term" value="F:catalytic activity"/>
    <property type="evidence" value="ECO:0007669"/>
    <property type="project" value="UniProtKB-ARBA"/>
</dbReference>
<accession>A0AB73BTI4</accession>
<name>A0AB73BTI4_9FUSO</name>
<evidence type="ECO:0000313" key="2">
    <source>
        <dbReference type="EMBL" id="KDE60937.1"/>
    </source>
</evidence>
<evidence type="ECO:0000313" key="3">
    <source>
        <dbReference type="Proteomes" id="UP000027473"/>
    </source>
</evidence>